<dbReference type="RefSeq" id="WP_230004128.1">
    <property type="nucleotide sequence ID" value="NZ_CP087134.1"/>
</dbReference>
<protein>
    <submittedName>
        <fullName evidence="2">Uncharacterized protein</fullName>
    </submittedName>
</protein>
<evidence type="ECO:0000256" key="1">
    <source>
        <dbReference type="SAM" id="MobiDB-lite"/>
    </source>
</evidence>
<dbReference type="EMBL" id="JAWXVI010000007">
    <property type="protein sequence ID" value="MDX6190501.1"/>
    <property type="molecule type" value="Genomic_DNA"/>
</dbReference>
<evidence type="ECO:0000313" key="2">
    <source>
        <dbReference type="EMBL" id="MDX6190501.1"/>
    </source>
</evidence>
<name>A0ABU4RJ14_9FLAO</name>
<dbReference type="Proteomes" id="UP001273350">
    <property type="component" value="Unassembled WGS sequence"/>
</dbReference>
<gene>
    <name evidence="2" type="ORF">SGQ83_14155</name>
</gene>
<reference evidence="2 3" key="1">
    <citation type="submission" date="2023-11" db="EMBL/GenBank/DDBJ databases">
        <title>Unpublished Manusciprt.</title>
        <authorList>
            <person name="Saticioglu I.B."/>
            <person name="Ay H."/>
            <person name="Ajmi N."/>
            <person name="Altun S."/>
            <person name="Duman M."/>
        </authorList>
    </citation>
    <scope>NUCLEOTIDE SEQUENCE [LARGE SCALE GENOMIC DNA]</scope>
    <source>
        <strain evidence="2 3">Fl-318</strain>
    </source>
</reference>
<comment type="caution">
    <text evidence="2">The sequence shown here is derived from an EMBL/GenBank/DDBJ whole genome shotgun (WGS) entry which is preliminary data.</text>
</comment>
<keyword evidence="3" id="KW-1185">Reference proteome</keyword>
<proteinExistence type="predicted"/>
<evidence type="ECO:0000313" key="3">
    <source>
        <dbReference type="Proteomes" id="UP001273350"/>
    </source>
</evidence>
<sequence length="446" mass="48786">MSRIEKSKPKIHKLLLFLFLTMTLTNCQKEENNTEQNKNIKTVSIDETLGFLKEHAITTDATTSKKTVLSPDTANITQEKIINSDQFMTVIPVFSTEKESTTRLVLLKVHNVLKSAIVKMTPDQKVSTEFFSGKLFLYRIDGSLITGFKVENGLLVIQYFGAEKRISKSTGGEIELREVIIINRYHKSYALDVEYFDWASGGASPESSADMSYMWGSSDGGGGNSNPPQNNTGLDPCETAAQATLDAKSTTFTAAKAAIIAASSDGKEHSITLGRSTYNEISQAPMNNGGQYNVVTNTTWPGAFAVLHNHPNNTKPSAGDIYASVTLNEKSVFFNTSFVLTGGEVYAIVVTDLAAAQAFVKAYPAYINPPNTPEFPDSLFYEMEALRPAMGYSQNGLAIAMAYVLDQHNSGITLFKQDSTGDFQPIKIKQITQPNGNKAYTTVPCY</sequence>
<feature type="region of interest" description="Disordered" evidence="1">
    <location>
        <begin position="211"/>
        <end position="233"/>
    </location>
</feature>
<organism evidence="2 3">
    <name type="scientific">Flavobacterium cupriresistens</name>
    <dbReference type="NCBI Taxonomy" id="2893885"/>
    <lineage>
        <taxon>Bacteria</taxon>
        <taxon>Pseudomonadati</taxon>
        <taxon>Bacteroidota</taxon>
        <taxon>Flavobacteriia</taxon>
        <taxon>Flavobacteriales</taxon>
        <taxon>Flavobacteriaceae</taxon>
        <taxon>Flavobacterium</taxon>
    </lineage>
</organism>
<accession>A0ABU4RJ14</accession>